<dbReference type="RefSeq" id="WP_134556089.1">
    <property type="nucleotide sequence ID" value="NZ_SOHK01000015.1"/>
</dbReference>
<organism evidence="2 3">
    <name type="scientific">Cryobacterium ruanii</name>
    <dbReference type="NCBI Taxonomy" id="1259197"/>
    <lineage>
        <taxon>Bacteria</taxon>
        <taxon>Bacillati</taxon>
        <taxon>Actinomycetota</taxon>
        <taxon>Actinomycetes</taxon>
        <taxon>Micrococcales</taxon>
        <taxon>Microbacteriaceae</taxon>
        <taxon>Cryobacterium</taxon>
    </lineage>
</organism>
<dbReference type="Proteomes" id="UP000298154">
    <property type="component" value="Unassembled WGS sequence"/>
</dbReference>
<gene>
    <name evidence="2" type="ORF">E3T47_10950</name>
</gene>
<evidence type="ECO:0000313" key="2">
    <source>
        <dbReference type="EMBL" id="TFD65337.1"/>
    </source>
</evidence>
<feature type="region of interest" description="Disordered" evidence="1">
    <location>
        <begin position="104"/>
        <end position="156"/>
    </location>
</feature>
<dbReference type="AlphaFoldDB" id="A0A4R9ALU0"/>
<name>A0A4R9ALU0_9MICO</name>
<evidence type="ECO:0000313" key="3">
    <source>
        <dbReference type="Proteomes" id="UP000298154"/>
    </source>
</evidence>
<sequence>MIEGTRAQGETATVRGVIDFAPDQRPQASFTVTVLVEDVSKADAPSAIVGTSCFEIPASARVASLRGGQPDNGVPFEVAVPTGMLAAPRRLNVRVHVRPGLSVGDPNVEKVRHEPDSRELGAHPEARELSRATSVLDPTGRPDITKGDFVSTQSHPVLPDPGLLGAVSVRIPVQRV</sequence>
<comment type="caution">
    <text evidence="2">The sequence shown here is derived from an EMBL/GenBank/DDBJ whole genome shotgun (WGS) entry which is preliminary data.</text>
</comment>
<accession>A0A4R9ALU0</accession>
<reference evidence="2 3" key="1">
    <citation type="submission" date="2019-03" db="EMBL/GenBank/DDBJ databases">
        <title>Genomics of glacier-inhabiting Cryobacterium strains.</title>
        <authorList>
            <person name="Liu Q."/>
            <person name="Xin Y.-H."/>
        </authorList>
    </citation>
    <scope>NUCLEOTIDE SEQUENCE [LARGE SCALE GENOMIC DNA]</scope>
    <source>
        <strain evidence="2 3">Sr36</strain>
    </source>
</reference>
<dbReference type="OrthoDB" id="5123857at2"/>
<keyword evidence="3" id="KW-1185">Reference proteome</keyword>
<evidence type="ECO:0000256" key="1">
    <source>
        <dbReference type="SAM" id="MobiDB-lite"/>
    </source>
</evidence>
<dbReference type="EMBL" id="SOHK01000015">
    <property type="protein sequence ID" value="TFD65337.1"/>
    <property type="molecule type" value="Genomic_DNA"/>
</dbReference>
<protein>
    <submittedName>
        <fullName evidence="2">Uncharacterized protein</fullName>
    </submittedName>
</protein>
<proteinExistence type="predicted"/>
<feature type="compositionally biased region" description="Basic and acidic residues" evidence="1">
    <location>
        <begin position="107"/>
        <end position="130"/>
    </location>
</feature>